<sequence length="114" mass="12850">MSLSRSERTTGCVSWQGGFATPTMFPSVPLILEQILRGGVFPCHCSCLLRLLRALRLSATLLWRLSSDKLVKLLQSLKLVKAPTLSLFCNTFERKDDDFLENNELHSLLEISLI</sequence>
<accession>A0A4Y2H1M5</accession>
<evidence type="ECO:0000313" key="1">
    <source>
        <dbReference type="EMBL" id="GBM59583.1"/>
    </source>
</evidence>
<comment type="caution">
    <text evidence="1">The sequence shown here is derived from an EMBL/GenBank/DDBJ whole genome shotgun (WGS) entry which is preliminary data.</text>
</comment>
<evidence type="ECO:0000313" key="2">
    <source>
        <dbReference type="Proteomes" id="UP000499080"/>
    </source>
</evidence>
<organism evidence="1 2">
    <name type="scientific">Araneus ventricosus</name>
    <name type="common">Orbweaver spider</name>
    <name type="synonym">Epeira ventricosa</name>
    <dbReference type="NCBI Taxonomy" id="182803"/>
    <lineage>
        <taxon>Eukaryota</taxon>
        <taxon>Metazoa</taxon>
        <taxon>Ecdysozoa</taxon>
        <taxon>Arthropoda</taxon>
        <taxon>Chelicerata</taxon>
        <taxon>Arachnida</taxon>
        <taxon>Araneae</taxon>
        <taxon>Araneomorphae</taxon>
        <taxon>Entelegynae</taxon>
        <taxon>Araneoidea</taxon>
        <taxon>Araneidae</taxon>
        <taxon>Araneus</taxon>
    </lineage>
</organism>
<proteinExistence type="predicted"/>
<reference evidence="1 2" key="1">
    <citation type="journal article" date="2019" name="Sci. Rep.">
        <title>Orb-weaving spider Araneus ventricosus genome elucidates the spidroin gene catalogue.</title>
        <authorList>
            <person name="Kono N."/>
            <person name="Nakamura H."/>
            <person name="Ohtoshi R."/>
            <person name="Moran D.A.P."/>
            <person name="Shinohara A."/>
            <person name="Yoshida Y."/>
            <person name="Fujiwara M."/>
            <person name="Mori M."/>
            <person name="Tomita M."/>
            <person name="Arakawa K."/>
        </authorList>
    </citation>
    <scope>NUCLEOTIDE SEQUENCE [LARGE SCALE GENOMIC DNA]</scope>
</reference>
<keyword evidence="2" id="KW-1185">Reference proteome</keyword>
<gene>
    <name evidence="1" type="ORF">AVEN_30083_1</name>
</gene>
<dbReference type="AlphaFoldDB" id="A0A4Y2H1M5"/>
<dbReference type="Proteomes" id="UP000499080">
    <property type="component" value="Unassembled WGS sequence"/>
</dbReference>
<protein>
    <submittedName>
        <fullName evidence="1">Uncharacterized protein</fullName>
    </submittedName>
</protein>
<name>A0A4Y2H1M5_ARAVE</name>
<dbReference type="EMBL" id="BGPR01001689">
    <property type="protein sequence ID" value="GBM59583.1"/>
    <property type="molecule type" value="Genomic_DNA"/>
</dbReference>